<evidence type="ECO:0000256" key="4">
    <source>
        <dbReference type="ARBA" id="ARBA00012350"/>
    </source>
</evidence>
<keyword evidence="7" id="KW-0472">Membrane</keyword>
<dbReference type="GeneID" id="41986398"/>
<dbReference type="InterPro" id="IPR005198">
    <property type="entry name" value="Glyco_hydro_76"/>
</dbReference>
<dbReference type="PANTHER" id="PTHR12145">
    <property type="entry name" value="MANNAN ENDO-1,6-ALPHA-MANNOSIDASE DCW1"/>
    <property type="match status" value="1"/>
</dbReference>
<dbReference type="GO" id="GO:0012505">
    <property type="term" value="C:endomembrane system"/>
    <property type="evidence" value="ECO:0007669"/>
    <property type="project" value="UniProtKB-SubCell"/>
</dbReference>
<reference evidence="12 13" key="1">
    <citation type="submission" date="2018-05" db="EMBL/GenBank/DDBJ databases">
        <title>Genome sequencing and assembly of the regulated plant pathogen Lachnellula willkommii and related sister species for the development of diagnostic species identification markers.</title>
        <authorList>
            <person name="Giroux E."/>
            <person name="Bilodeau G."/>
        </authorList>
    </citation>
    <scope>NUCLEOTIDE SEQUENCE [LARGE SCALE GENOMIC DNA]</scope>
    <source>
        <strain evidence="12 13">CBS 185.66</strain>
    </source>
</reference>
<dbReference type="PANTHER" id="PTHR12145:SF36">
    <property type="entry name" value="MANNAN ENDO-1,6-ALPHA-MANNOSIDASE DCW1"/>
    <property type="match status" value="1"/>
</dbReference>
<evidence type="ECO:0000313" key="13">
    <source>
        <dbReference type="Proteomes" id="UP000431533"/>
    </source>
</evidence>
<dbReference type="Pfam" id="PF03663">
    <property type="entry name" value="Glyco_hydro_76"/>
    <property type="match status" value="1"/>
</dbReference>
<dbReference type="InterPro" id="IPR008928">
    <property type="entry name" value="6-hairpin_glycosidase_sf"/>
</dbReference>
<evidence type="ECO:0000256" key="7">
    <source>
        <dbReference type="ARBA" id="ARBA00023136"/>
    </source>
</evidence>
<dbReference type="Proteomes" id="UP000431533">
    <property type="component" value="Unassembled WGS sequence"/>
</dbReference>
<dbReference type="InterPro" id="IPR014480">
    <property type="entry name" value="Mannan-1_6-alpha_mannosidase"/>
</dbReference>
<dbReference type="GO" id="GO:0008496">
    <property type="term" value="F:mannan endo-1,6-alpha-mannosidase activity"/>
    <property type="evidence" value="ECO:0007669"/>
    <property type="project" value="UniProtKB-UniRule"/>
</dbReference>
<evidence type="ECO:0000256" key="9">
    <source>
        <dbReference type="ARBA" id="ARBA00023295"/>
    </source>
</evidence>
<comment type="similarity">
    <text evidence="3 10">Belongs to the glycosyl hydrolase 76 family.</text>
</comment>
<dbReference type="AlphaFoldDB" id="A0A8H8R0I8"/>
<comment type="caution">
    <text evidence="12">The sequence shown here is derived from an EMBL/GenBank/DDBJ whole genome shotgun (WGS) entry which is preliminary data.</text>
</comment>
<dbReference type="GO" id="GO:0016052">
    <property type="term" value="P:carbohydrate catabolic process"/>
    <property type="evidence" value="ECO:0007669"/>
    <property type="project" value="InterPro"/>
</dbReference>
<dbReference type="Gene3D" id="1.50.10.20">
    <property type="match status" value="1"/>
</dbReference>
<keyword evidence="9 10" id="KW-0326">Glycosidase</keyword>
<dbReference type="SUPFAM" id="SSF48208">
    <property type="entry name" value="Six-hairpin glycosidases"/>
    <property type="match status" value="1"/>
</dbReference>
<evidence type="ECO:0000256" key="8">
    <source>
        <dbReference type="ARBA" id="ARBA00023180"/>
    </source>
</evidence>
<evidence type="ECO:0000313" key="12">
    <source>
        <dbReference type="EMBL" id="TVY25846.1"/>
    </source>
</evidence>
<evidence type="ECO:0000256" key="2">
    <source>
        <dbReference type="ARBA" id="ARBA00004308"/>
    </source>
</evidence>
<feature type="compositionally biased region" description="Basic and acidic residues" evidence="11">
    <location>
        <begin position="482"/>
        <end position="498"/>
    </location>
</feature>
<accession>A0A8H8R0I8</accession>
<dbReference type="FunFam" id="1.50.10.20:FF:000006">
    <property type="entry name" value="Mannan endo-1,6-alpha-mannosidase"/>
    <property type="match status" value="1"/>
</dbReference>
<evidence type="ECO:0000256" key="5">
    <source>
        <dbReference type="ARBA" id="ARBA00022729"/>
    </source>
</evidence>
<comment type="catalytic activity">
    <reaction evidence="1 10">
        <text>Random hydrolysis of (1-&gt;6)-alpha-D-mannosidic linkages in unbranched (1-&gt;6)-mannans.</text>
        <dbReference type="EC" id="3.2.1.101"/>
    </reaction>
</comment>
<keyword evidence="13" id="KW-1185">Reference proteome</keyword>
<keyword evidence="8" id="KW-0325">Glycoprotein</keyword>
<feature type="region of interest" description="Disordered" evidence="11">
    <location>
        <begin position="463"/>
        <end position="498"/>
    </location>
</feature>
<proteinExistence type="inferred from homology"/>
<dbReference type="GO" id="GO:0009272">
    <property type="term" value="P:fungal-type cell wall biogenesis"/>
    <property type="evidence" value="ECO:0007669"/>
    <property type="project" value="TreeGrafter"/>
</dbReference>
<keyword evidence="5" id="KW-0732">Signal</keyword>
<keyword evidence="6 10" id="KW-0378">Hydrolase</keyword>
<dbReference type="EC" id="3.2.1.101" evidence="4 10"/>
<protein>
    <recommendedName>
        <fullName evidence="4 10">Mannan endo-1,6-alpha-mannosidase</fullName>
        <ecNumber evidence="4 10">3.2.1.101</ecNumber>
    </recommendedName>
</protein>
<gene>
    <name evidence="12" type="primary">DCW1_5</name>
    <name evidence="12" type="ORF">LHYA1_G006200</name>
</gene>
<comment type="subcellular location">
    <subcellularLocation>
        <location evidence="2">Endomembrane system</location>
    </subcellularLocation>
</comment>
<feature type="compositionally biased region" description="Polar residues" evidence="11">
    <location>
        <begin position="406"/>
        <end position="431"/>
    </location>
</feature>
<feature type="region of interest" description="Disordered" evidence="11">
    <location>
        <begin position="406"/>
        <end position="439"/>
    </location>
</feature>
<evidence type="ECO:0000256" key="3">
    <source>
        <dbReference type="ARBA" id="ARBA00009699"/>
    </source>
</evidence>
<evidence type="ECO:0000256" key="11">
    <source>
        <dbReference type="SAM" id="MobiDB-lite"/>
    </source>
</evidence>
<name>A0A8H8R0I8_9HELO</name>
<dbReference type="RefSeq" id="XP_031004634.1">
    <property type="nucleotide sequence ID" value="XM_031151140.1"/>
</dbReference>
<evidence type="ECO:0000256" key="6">
    <source>
        <dbReference type="ARBA" id="ARBA00022801"/>
    </source>
</evidence>
<dbReference type="EMBL" id="QGMH01000084">
    <property type="protein sequence ID" value="TVY25846.1"/>
    <property type="molecule type" value="Genomic_DNA"/>
</dbReference>
<dbReference type="OrthoDB" id="4187847at2759"/>
<organism evidence="12 13">
    <name type="scientific">Lachnellula hyalina</name>
    <dbReference type="NCBI Taxonomy" id="1316788"/>
    <lineage>
        <taxon>Eukaryota</taxon>
        <taxon>Fungi</taxon>
        <taxon>Dikarya</taxon>
        <taxon>Ascomycota</taxon>
        <taxon>Pezizomycotina</taxon>
        <taxon>Leotiomycetes</taxon>
        <taxon>Helotiales</taxon>
        <taxon>Lachnaceae</taxon>
        <taxon>Lachnellula</taxon>
    </lineage>
</organism>
<sequence length="498" mass="53734">MLKPDIILTWTPQARIHFIQPKQPSQLTHKPDSIKSVASTIAFDMMTYYKGNLSGQTPGLLPGPPPNPTVTNAGYFWWETGAMFGSLIDYWYYTGDSTYNEVVSQGMLFQTGNGHDYLPQNQTNGMGNDDQAFWGMSAMTAAELGFPNPPADQPQWLALAQAVYNTQLPRFDDLCGGGLHWQAYNILNGYSYKNAIANGCFFNIAARLAAYTGNDSYATQAELTWDWMTGIGLLDKDYMIYDGSDSNNNCTIINHQQFSYNAGVFLLGAATMYNHTNGSAIWKERTAGLLNSTINVFFPKGIAYEVVCEASLSHCTIDMLSYKAYLVRWMAAATKVAPFIYDDVIDVVKTSATAAALQCSGGTNGRMCGLSWSKGTEWDGTSGVGQQMAALEVVQSNLIQQAKAPLTNSTGGTSQGDPNAGMGSSSTQQPGATKPATRGDKVGAGVLTALVLCVLVGTLTWMNMPEPMGKGAGPGPRKGKGKGKEYRSVRGAERSDYA</sequence>
<dbReference type="PIRSF" id="PIRSF016302">
    <property type="entry name" value="Man_a_manosd"/>
    <property type="match status" value="1"/>
</dbReference>
<evidence type="ECO:0000256" key="10">
    <source>
        <dbReference type="PIRNR" id="PIRNR016302"/>
    </source>
</evidence>
<evidence type="ECO:0000256" key="1">
    <source>
        <dbReference type="ARBA" id="ARBA00001452"/>
    </source>
</evidence>